<dbReference type="FunFam" id="3.10.20.30:FF:000002">
    <property type="entry name" value="GTP pyrophosphokinase (RelA/SpoT)"/>
    <property type="match status" value="1"/>
</dbReference>
<dbReference type="EMBL" id="FWXI01000005">
    <property type="protein sequence ID" value="SMC59703.1"/>
    <property type="molecule type" value="Genomic_DNA"/>
</dbReference>
<dbReference type="CDD" id="cd01668">
    <property type="entry name" value="TGS_RSH"/>
    <property type="match status" value="1"/>
</dbReference>
<dbReference type="PANTHER" id="PTHR21262:SF31">
    <property type="entry name" value="GTP PYROPHOSPHOKINASE"/>
    <property type="match status" value="1"/>
</dbReference>
<gene>
    <name evidence="8" type="ORF">SAMN04488500_105273</name>
</gene>
<feature type="domain" description="ACT" evidence="5">
    <location>
        <begin position="662"/>
        <end position="736"/>
    </location>
</feature>
<evidence type="ECO:0000256" key="2">
    <source>
        <dbReference type="ARBA" id="ARBA00013251"/>
    </source>
</evidence>
<protein>
    <recommendedName>
        <fullName evidence="2">GTP diphosphokinase</fullName>
        <ecNumber evidence="2">2.7.6.5</ecNumber>
    </recommendedName>
</protein>
<dbReference type="InterPro" id="IPR004811">
    <property type="entry name" value="RelA/Spo_fam"/>
</dbReference>
<feature type="domain" description="TGS" evidence="7">
    <location>
        <begin position="398"/>
        <end position="459"/>
    </location>
</feature>
<evidence type="ECO:0000256" key="4">
    <source>
        <dbReference type="RuleBase" id="RU003847"/>
    </source>
</evidence>
<dbReference type="GO" id="GO:0005886">
    <property type="term" value="C:plasma membrane"/>
    <property type="evidence" value="ECO:0007669"/>
    <property type="project" value="TreeGrafter"/>
</dbReference>
<dbReference type="PROSITE" id="PS51880">
    <property type="entry name" value="TGS"/>
    <property type="match status" value="1"/>
</dbReference>
<dbReference type="Gene3D" id="3.30.70.260">
    <property type="match status" value="1"/>
</dbReference>
<comment type="catalytic activity">
    <reaction evidence="3">
        <text>GTP + ATP = guanosine 3'-diphosphate 5'-triphosphate + AMP</text>
        <dbReference type="Rhea" id="RHEA:22088"/>
        <dbReference type="ChEBI" id="CHEBI:30616"/>
        <dbReference type="ChEBI" id="CHEBI:37565"/>
        <dbReference type="ChEBI" id="CHEBI:142410"/>
        <dbReference type="ChEBI" id="CHEBI:456215"/>
        <dbReference type="EC" id="2.7.6.5"/>
    </reaction>
</comment>
<dbReference type="Proteomes" id="UP000192738">
    <property type="component" value="Unassembled WGS sequence"/>
</dbReference>
<dbReference type="UniPathway" id="UPA00908">
    <property type="reaction ID" value="UER00884"/>
</dbReference>
<dbReference type="Pfam" id="PF13291">
    <property type="entry name" value="ACT_4"/>
    <property type="match status" value="1"/>
</dbReference>
<dbReference type="FunFam" id="1.10.3210.10:FF:000001">
    <property type="entry name" value="GTP pyrophosphokinase RelA"/>
    <property type="match status" value="1"/>
</dbReference>
<comment type="function">
    <text evidence="4">In eubacteria ppGpp (guanosine 3'-diphosphate 5'-diphosphate) is a mediator of the stringent response that coordinates a variety of cellular activities in response to changes in nutritional abundance.</text>
</comment>
<dbReference type="PANTHER" id="PTHR21262">
    <property type="entry name" value="GUANOSINE-3',5'-BIS DIPHOSPHATE 3'-PYROPHOSPHOHYDROLASE"/>
    <property type="match status" value="1"/>
</dbReference>
<dbReference type="Gene3D" id="3.10.20.30">
    <property type="match status" value="1"/>
</dbReference>
<evidence type="ECO:0000259" key="5">
    <source>
        <dbReference type="PROSITE" id="PS51671"/>
    </source>
</evidence>
<dbReference type="GO" id="GO:0016301">
    <property type="term" value="F:kinase activity"/>
    <property type="evidence" value="ECO:0007669"/>
    <property type="project" value="UniProtKB-KW"/>
</dbReference>
<dbReference type="SMART" id="SM00954">
    <property type="entry name" value="RelA_SpoT"/>
    <property type="match status" value="1"/>
</dbReference>
<dbReference type="SUPFAM" id="SSF55021">
    <property type="entry name" value="ACT-like"/>
    <property type="match status" value="1"/>
</dbReference>
<dbReference type="EC" id="2.7.6.5" evidence="2"/>
<dbReference type="Gene3D" id="1.10.3210.10">
    <property type="entry name" value="Hypothetical protein af1432"/>
    <property type="match status" value="1"/>
</dbReference>
<dbReference type="CDD" id="cd00077">
    <property type="entry name" value="HDc"/>
    <property type="match status" value="1"/>
</dbReference>
<dbReference type="Pfam" id="PF02824">
    <property type="entry name" value="TGS"/>
    <property type="match status" value="1"/>
</dbReference>
<comment type="pathway">
    <text evidence="1">Purine metabolism; ppGpp biosynthesis; ppGpp from GTP: step 1/2.</text>
</comment>
<dbReference type="SMART" id="SM00471">
    <property type="entry name" value="HDc"/>
    <property type="match status" value="1"/>
</dbReference>
<dbReference type="RefSeq" id="WP_084575182.1">
    <property type="nucleotide sequence ID" value="NZ_CP155572.1"/>
</dbReference>
<dbReference type="CDD" id="cd05399">
    <property type="entry name" value="NT_Rel-Spo_like"/>
    <property type="match status" value="1"/>
</dbReference>
<dbReference type="SUPFAM" id="SSF81301">
    <property type="entry name" value="Nucleotidyltransferase"/>
    <property type="match status" value="1"/>
</dbReference>
<dbReference type="Pfam" id="PF04607">
    <property type="entry name" value="RelA_SpoT"/>
    <property type="match status" value="1"/>
</dbReference>
<dbReference type="AlphaFoldDB" id="A0A1W2AGF7"/>
<dbReference type="FunFam" id="3.30.460.10:FF:000001">
    <property type="entry name" value="GTP pyrophosphokinase RelA"/>
    <property type="match status" value="1"/>
</dbReference>
<evidence type="ECO:0000313" key="9">
    <source>
        <dbReference type="Proteomes" id="UP000192738"/>
    </source>
</evidence>
<dbReference type="InterPro" id="IPR033655">
    <property type="entry name" value="TGS_RelA/SpoT"/>
</dbReference>
<sequence>MGSDVQEKKGKRPNIEDIVAKIKTYQPDAPLQLVEKAYQLAHSSHAGQLRVSGEEYIYHPLGVANILADLQIDAVTISASLLHDVVEDTEVTLEKLEKEFGKEIAMLVDGVTKLSRIEYKSKEEQQLENYRKMFLAMAKDIRVVLIKLADRLHNMRTLKYMAPHKQQEISRETLEIFGPLAHRLGISNVKWELEDLSFRFLEPDKYYKLVEQVKQKRKEREKIITDAIALMSERLEGVGITAEIQGRPKHFYSIYKKLKKSHKQDVSEIYDLSAIRIVVDSVKDCYGALGIVHTLWKPLPGRFKDYIAMPKSNGYQSLHTTVIGQSGQPLEIQIRTLDMHRISEYGIAAHWKYKEGPKAANKDTDQKLAWLRQLLEWHRDLRDPREFIETVKMDVFADEVFVFTPRGDVVDLPAGSVPIDFAYRIHTDVGHRCVGAKINGRIVPLEYKLTNGDIVEIITSKHNNGPSRDWLNVVGSSETRNKIRSWFKKEKREENVAKGREMIERESKKLGYEWRDLVKGDRLSEVAKRLNVVSEDDLFEALGYGGVTLHGVMGKLMEAHKKELKSTTPPDVTAILADLKPKRPKSKVSHGILVKGESGLMVRLARCCNPLPGDVIVGYITRGRGVSVHRADCPNILNNPEEYERMIEVNWDMPGDTLYKVSIEIAGGDRPNLLSDIMMVAADARINVSSLNARVQKNKTAIINMDIDIGNLAQLEHIMNKIRRVSDVFSVHRMTQSLGGV</sequence>
<evidence type="ECO:0000256" key="1">
    <source>
        <dbReference type="ARBA" id="ARBA00004976"/>
    </source>
</evidence>
<feature type="domain" description="HD" evidence="6">
    <location>
        <begin position="56"/>
        <end position="155"/>
    </location>
</feature>
<dbReference type="PROSITE" id="PS51671">
    <property type="entry name" value="ACT"/>
    <property type="match status" value="1"/>
</dbReference>
<dbReference type="InterPro" id="IPR012676">
    <property type="entry name" value="TGS-like"/>
</dbReference>
<name>A0A1W2AGF7_9FIRM</name>
<evidence type="ECO:0000256" key="3">
    <source>
        <dbReference type="ARBA" id="ARBA00048244"/>
    </source>
</evidence>
<evidence type="ECO:0000259" key="6">
    <source>
        <dbReference type="PROSITE" id="PS51831"/>
    </source>
</evidence>
<dbReference type="InterPro" id="IPR045865">
    <property type="entry name" value="ACT-like_dom_sf"/>
</dbReference>
<keyword evidence="8" id="KW-0808">Transferase</keyword>
<dbReference type="InterPro" id="IPR043519">
    <property type="entry name" value="NT_sf"/>
</dbReference>
<dbReference type="InterPro" id="IPR002912">
    <property type="entry name" value="ACT_dom"/>
</dbReference>
<organism evidence="8 9">
    <name type="scientific">Sporomusa malonica</name>
    <dbReference type="NCBI Taxonomy" id="112901"/>
    <lineage>
        <taxon>Bacteria</taxon>
        <taxon>Bacillati</taxon>
        <taxon>Bacillota</taxon>
        <taxon>Negativicutes</taxon>
        <taxon>Selenomonadales</taxon>
        <taxon>Sporomusaceae</taxon>
        <taxon>Sporomusa</taxon>
    </lineage>
</organism>
<keyword evidence="8" id="KW-0418">Kinase</keyword>
<dbReference type="Pfam" id="PF13328">
    <property type="entry name" value="HD_4"/>
    <property type="match status" value="1"/>
</dbReference>
<dbReference type="SUPFAM" id="SSF109604">
    <property type="entry name" value="HD-domain/PDEase-like"/>
    <property type="match status" value="1"/>
</dbReference>
<dbReference type="InterPro" id="IPR045600">
    <property type="entry name" value="RelA/SpoT_AH_RIS"/>
</dbReference>
<dbReference type="NCBIfam" id="TIGR00691">
    <property type="entry name" value="spoT_relA"/>
    <property type="match status" value="1"/>
</dbReference>
<dbReference type="SUPFAM" id="SSF81271">
    <property type="entry name" value="TGS-like"/>
    <property type="match status" value="1"/>
</dbReference>
<dbReference type="STRING" id="112901.SAMN04488500_105273"/>
<keyword evidence="9" id="KW-1185">Reference proteome</keyword>
<dbReference type="PROSITE" id="PS51831">
    <property type="entry name" value="HD"/>
    <property type="match status" value="1"/>
</dbReference>
<dbReference type="OrthoDB" id="9805041at2"/>
<reference evidence="8 9" key="1">
    <citation type="submission" date="2017-04" db="EMBL/GenBank/DDBJ databases">
        <authorList>
            <person name="Afonso C.L."/>
            <person name="Miller P.J."/>
            <person name="Scott M.A."/>
            <person name="Spackman E."/>
            <person name="Goraichik I."/>
            <person name="Dimitrov K.M."/>
            <person name="Suarez D.L."/>
            <person name="Swayne D.E."/>
        </authorList>
    </citation>
    <scope>NUCLEOTIDE SEQUENCE [LARGE SCALE GENOMIC DNA]</scope>
    <source>
        <strain evidence="8 9">DSM 5090</strain>
    </source>
</reference>
<dbReference type="InterPro" id="IPR012675">
    <property type="entry name" value="Beta-grasp_dom_sf"/>
</dbReference>
<dbReference type="GO" id="GO:0015970">
    <property type="term" value="P:guanosine tetraphosphate biosynthetic process"/>
    <property type="evidence" value="ECO:0007669"/>
    <property type="project" value="UniProtKB-UniPathway"/>
</dbReference>
<dbReference type="InterPro" id="IPR004095">
    <property type="entry name" value="TGS"/>
</dbReference>
<dbReference type="Gene3D" id="3.30.460.10">
    <property type="entry name" value="Beta Polymerase, domain 2"/>
    <property type="match status" value="1"/>
</dbReference>
<dbReference type="InterPro" id="IPR007685">
    <property type="entry name" value="RelA_SpoT"/>
</dbReference>
<dbReference type="GO" id="GO:0008728">
    <property type="term" value="F:GTP diphosphokinase activity"/>
    <property type="evidence" value="ECO:0007669"/>
    <property type="project" value="UniProtKB-EC"/>
</dbReference>
<dbReference type="InterPro" id="IPR003607">
    <property type="entry name" value="HD/PDEase_dom"/>
</dbReference>
<dbReference type="Pfam" id="PF19296">
    <property type="entry name" value="RelA_AH_RIS"/>
    <property type="match status" value="1"/>
</dbReference>
<accession>A0A1W2AGF7</accession>
<evidence type="ECO:0000313" key="8">
    <source>
        <dbReference type="EMBL" id="SMC59703.1"/>
    </source>
</evidence>
<proteinExistence type="inferred from homology"/>
<evidence type="ECO:0000259" key="7">
    <source>
        <dbReference type="PROSITE" id="PS51880"/>
    </source>
</evidence>
<comment type="similarity">
    <text evidence="4">Belongs to the relA/spoT family.</text>
</comment>
<dbReference type="InterPro" id="IPR006674">
    <property type="entry name" value="HD_domain"/>
</dbReference>
<dbReference type="CDD" id="cd04876">
    <property type="entry name" value="ACT_RelA-SpoT"/>
    <property type="match status" value="1"/>
</dbReference>